<dbReference type="GO" id="GO:0043103">
    <property type="term" value="P:hypoxanthine salvage"/>
    <property type="evidence" value="ECO:0007669"/>
    <property type="project" value="TreeGrafter"/>
</dbReference>
<dbReference type="GO" id="GO:0005829">
    <property type="term" value="C:cytosol"/>
    <property type="evidence" value="ECO:0007669"/>
    <property type="project" value="TreeGrafter"/>
</dbReference>
<dbReference type="STRING" id="78245.Xaut_4682"/>
<sequence>MRRRRIWIVVLLAVAAVLLARLFVVARDLPGTITAAHFETLRADQPRMRAFLNRMPKGGDLHTHLSGAVYAERFLAWAVRDGLCFRRADMTLLPRPDGAAPDQPCGTDPAVVPLADAVSGPKGQTTYDLILNALSTRWFLPTLAVPSGHDQFFATFGKFNAATGGSDWDQTARRMAEMVVDELKQYDASKVQYVEFMVTFFEGADRERMTQAIGAVGEPAAMLATLQRSGLDAAVAAKARQVAAIVAHIEGLRDCAGDATRPGCGVTFRFIAQVNRNSAPASVFAQTALAAGLVRAAPGMVVGLNYVGPEDYRVSLRDYRTHMKWIGFLAGADVPVALHAGELWLGLVPPDDLDFHIREAVEIAGARRIGHGTAVGFERNMEGLLAEMRRRGVTIEIALTSSDVILGVRGRAHPIVTYLNAGVPVTLATDDAGVSRIDLTNEYFRAARDHGLGYARLKAIAHTALAHSFLTEAEKDREGARLDRAFADFEQNVREEQPASAQLVAVLQALLPLPLPQLR</sequence>
<evidence type="ECO:0000256" key="3">
    <source>
        <dbReference type="ARBA" id="ARBA00012784"/>
    </source>
</evidence>
<proteinExistence type="inferred from homology"/>
<evidence type="ECO:0000259" key="7">
    <source>
        <dbReference type="Pfam" id="PF00962"/>
    </source>
</evidence>
<dbReference type="OrthoDB" id="105475at2"/>
<evidence type="ECO:0000256" key="6">
    <source>
        <dbReference type="ARBA" id="ARBA00022833"/>
    </source>
</evidence>
<protein>
    <recommendedName>
        <fullName evidence="3">adenosine deaminase</fullName>
        <ecNumber evidence="3">3.5.4.4</ecNumber>
    </recommendedName>
</protein>
<dbReference type="GO" id="GO:0006154">
    <property type="term" value="P:adenosine catabolic process"/>
    <property type="evidence" value="ECO:0007669"/>
    <property type="project" value="TreeGrafter"/>
</dbReference>
<organism evidence="8 9">
    <name type="scientific">Xanthobacter autotrophicus (strain ATCC BAA-1158 / Py2)</name>
    <dbReference type="NCBI Taxonomy" id="78245"/>
    <lineage>
        <taxon>Bacteria</taxon>
        <taxon>Pseudomonadati</taxon>
        <taxon>Pseudomonadota</taxon>
        <taxon>Alphaproteobacteria</taxon>
        <taxon>Hyphomicrobiales</taxon>
        <taxon>Xanthobacteraceae</taxon>
        <taxon>Xanthobacter</taxon>
    </lineage>
</organism>
<name>A7IPF6_XANP2</name>
<dbReference type="SUPFAM" id="SSF51556">
    <property type="entry name" value="Metallo-dependent hydrolases"/>
    <property type="match status" value="1"/>
</dbReference>
<evidence type="ECO:0000256" key="5">
    <source>
        <dbReference type="ARBA" id="ARBA00022801"/>
    </source>
</evidence>
<evidence type="ECO:0000313" key="8">
    <source>
        <dbReference type="EMBL" id="ABS69902.1"/>
    </source>
</evidence>
<gene>
    <name evidence="8" type="ordered locus">Xaut_4682</name>
</gene>
<evidence type="ECO:0000256" key="1">
    <source>
        <dbReference type="ARBA" id="ARBA00001947"/>
    </source>
</evidence>
<dbReference type="KEGG" id="xau:Xaut_4682"/>
<keyword evidence="9" id="KW-1185">Reference proteome</keyword>
<dbReference type="EMBL" id="CP000781">
    <property type="protein sequence ID" value="ABS69902.1"/>
    <property type="molecule type" value="Genomic_DNA"/>
</dbReference>
<reference evidence="8 9" key="1">
    <citation type="submission" date="2007-07" db="EMBL/GenBank/DDBJ databases">
        <title>Complete sequence of chromosome of Xanthobacter autotrophicus Py2.</title>
        <authorList>
            <consortium name="US DOE Joint Genome Institute"/>
            <person name="Copeland A."/>
            <person name="Lucas S."/>
            <person name="Lapidus A."/>
            <person name="Barry K."/>
            <person name="Glavina del Rio T."/>
            <person name="Hammon N."/>
            <person name="Israni S."/>
            <person name="Dalin E."/>
            <person name="Tice H."/>
            <person name="Pitluck S."/>
            <person name="Sims D."/>
            <person name="Brettin T."/>
            <person name="Bruce D."/>
            <person name="Detter J.C."/>
            <person name="Han C."/>
            <person name="Tapia R."/>
            <person name="Brainard J."/>
            <person name="Schmutz J."/>
            <person name="Larimer F."/>
            <person name="Land M."/>
            <person name="Hauser L."/>
            <person name="Kyrpides N."/>
            <person name="Kim E."/>
            <person name="Ensigns S.A."/>
            <person name="Richardson P."/>
        </authorList>
    </citation>
    <scope>NUCLEOTIDE SEQUENCE [LARGE SCALE GENOMIC DNA]</scope>
    <source>
        <strain evidence="9">ATCC BAA-1158 / Py2</strain>
    </source>
</reference>
<dbReference type="GO" id="GO:0046872">
    <property type="term" value="F:metal ion binding"/>
    <property type="evidence" value="ECO:0007669"/>
    <property type="project" value="UniProtKB-KW"/>
</dbReference>
<comment type="cofactor">
    <cofactor evidence="1">
        <name>Zn(2+)</name>
        <dbReference type="ChEBI" id="CHEBI:29105"/>
    </cofactor>
</comment>
<accession>A7IPF6</accession>
<keyword evidence="6" id="KW-0862">Zinc</keyword>
<dbReference type="GO" id="GO:0004000">
    <property type="term" value="F:adenosine deaminase activity"/>
    <property type="evidence" value="ECO:0007669"/>
    <property type="project" value="UniProtKB-ARBA"/>
</dbReference>
<dbReference type="InterPro" id="IPR001365">
    <property type="entry name" value="A_deaminase_dom"/>
</dbReference>
<dbReference type="PANTHER" id="PTHR11409">
    <property type="entry name" value="ADENOSINE DEAMINASE"/>
    <property type="match status" value="1"/>
</dbReference>
<evidence type="ECO:0000256" key="4">
    <source>
        <dbReference type="ARBA" id="ARBA00022723"/>
    </source>
</evidence>
<dbReference type="Pfam" id="PF00962">
    <property type="entry name" value="A_deaminase"/>
    <property type="match status" value="1"/>
</dbReference>
<evidence type="ECO:0000256" key="2">
    <source>
        <dbReference type="ARBA" id="ARBA00006676"/>
    </source>
</evidence>
<comment type="similarity">
    <text evidence="2">Belongs to the metallo-dependent hydrolases superfamily. Adenosine and AMP deaminases family.</text>
</comment>
<evidence type="ECO:0000313" key="9">
    <source>
        <dbReference type="Proteomes" id="UP000002417"/>
    </source>
</evidence>
<dbReference type="InterPro" id="IPR006330">
    <property type="entry name" value="Ado/ade_deaminase"/>
</dbReference>
<dbReference type="Gene3D" id="3.20.20.140">
    <property type="entry name" value="Metal-dependent hydrolases"/>
    <property type="match status" value="1"/>
</dbReference>
<keyword evidence="4" id="KW-0479">Metal-binding</keyword>
<dbReference type="AlphaFoldDB" id="A7IPF6"/>
<dbReference type="PANTHER" id="PTHR11409:SF43">
    <property type="entry name" value="ADENOSINE DEAMINASE"/>
    <property type="match status" value="1"/>
</dbReference>
<dbReference type="GO" id="GO:0046103">
    <property type="term" value="P:inosine biosynthetic process"/>
    <property type="evidence" value="ECO:0007669"/>
    <property type="project" value="TreeGrafter"/>
</dbReference>
<dbReference type="Proteomes" id="UP000002417">
    <property type="component" value="Chromosome"/>
</dbReference>
<dbReference type="HOGENOM" id="CLU_573569_0_0_5"/>
<dbReference type="InterPro" id="IPR032466">
    <property type="entry name" value="Metal_Hydrolase"/>
</dbReference>
<keyword evidence="5" id="KW-0378">Hydrolase</keyword>
<feature type="domain" description="Adenosine deaminase" evidence="7">
    <location>
        <begin position="254"/>
        <end position="476"/>
    </location>
</feature>
<dbReference type="eggNOG" id="COG1816">
    <property type="taxonomic scope" value="Bacteria"/>
</dbReference>
<dbReference type="EC" id="3.5.4.4" evidence="3"/>